<dbReference type="AlphaFoldDB" id="A0A1J5PKL7"/>
<evidence type="ECO:0000313" key="1">
    <source>
        <dbReference type="EMBL" id="OIQ72089.1"/>
    </source>
</evidence>
<reference evidence="1" key="1">
    <citation type="submission" date="2016-10" db="EMBL/GenBank/DDBJ databases">
        <title>Sequence of Gallionella enrichment culture.</title>
        <authorList>
            <person name="Poehlein A."/>
            <person name="Muehling M."/>
            <person name="Daniel R."/>
        </authorList>
    </citation>
    <scope>NUCLEOTIDE SEQUENCE</scope>
</reference>
<name>A0A1J5PKL7_9ZZZZ</name>
<protein>
    <submittedName>
        <fullName evidence="1">Uncharacterized protein</fullName>
    </submittedName>
</protein>
<comment type="caution">
    <text evidence="1">The sequence shown here is derived from an EMBL/GenBank/DDBJ whole genome shotgun (WGS) entry which is preliminary data.</text>
</comment>
<organism evidence="1">
    <name type="scientific">mine drainage metagenome</name>
    <dbReference type="NCBI Taxonomy" id="410659"/>
    <lineage>
        <taxon>unclassified sequences</taxon>
        <taxon>metagenomes</taxon>
        <taxon>ecological metagenomes</taxon>
    </lineage>
</organism>
<dbReference type="EMBL" id="MLJW01003422">
    <property type="protein sequence ID" value="OIQ72089.1"/>
    <property type="molecule type" value="Genomic_DNA"/>
</dbReference>
<gene>
    <name evidence="1" type="ORF">GALL_462890</name>
</gene>
<proteinExistence type="predicted"/>
<accession>A0A1J5PKL7</accession>
<sequence length="76" mass="8447">MTTEGEDVHGVGDFLMPLKAREVAKVVANAFKESNPEYSREAPPWLEARKEAPAPVVIVKKRRVAVMPWTTSSTTH</sequence>